<evidence type="ECO:0000256" key="1">
    <source>
        <dbReference type="ARBA" id="ARBA00004141"/>
    </source>
</evidence>
<keyword evidence="5 6" id="KW-0472">Membrane</keyword>
<feature type="transmembrane region" description="Helical" evidence="6">
    <location>
        <begin position="33"/>
        <end position="51"/>
    </location>
</feature>
<comment type="caution">
    <text evidence="7">The sequence shown here is derived from an EMBL/GenBank/DDBJ whole genome shotgun (WGS) entry which is preliminary data.</text>
</comment>
<proteinExistence type="predicted"/>
<evidence type="ECO:0000256" key="2">
    <source>
        <dbReference type="ARBA" id="ARBA00022448"/>
    </source>
</evidence>
<organism evidence="7 8">
    <name type="scientific">Colletotrichum cuscutae</name>
    <dbReference type="NCBI Taxonomy" id="1209917"/>
    <lineage>
        <taxon>Eukaryota</taxon>
        <taxon>Fungi</taxon>
        <taxon>Dikarya</taxon>
        <taxon>Ascomycota</taxon>
        <taxon>Pezizomycotina</taxon>
        <taxon>Sordariomycetes</taxon>
        <taxon>Hypocreomycetidae</taxon>
        <taxon>Glomerellales</taxon>
        <taxon>Glomerellaceae</taxon>
        <taxon>Colletotrichum</taxon>
        <taxon>Colletotrichum acutatum species complex</taxon>
    </lineage>
</organism>
<dbReference type="GO" id="GO:0022857">
    <property type="term" value="F:transmembrane transporter activity"/>
    <property type="evidence" value="ECO:0007669"/>
    <property type="project" value="TreeGrafter"/>
</dbReference>
<name>A0AAI9Y6T8_9PEZI</name>
<gene>
    <name evidence="7" type="ORF">CCUS01_00726</name>
</gene>
<evidence type="ECO:0000256" key="3">
    <source>
        <dbReference type="ARBA" id="ARBA00022692"/>
    </source>
</evidence>
<evidence type="ECO:0000313" key="7">
    <source>
        <dbReference type="EMBL" id="KAK1480169.1"/>
    </source>
</evidence>
<feature type="transmembrane region" description="Helical" evidence="6">
    <location>
        <begin position="72"/>
        <end position="94"/>
    </location>
</feature>
<dbReference type="InterPro" id="IPR036259">
    <property type="entry name" value="MFS_trans_sf"/>
</dbReference>
<reference evidence="7" key="1">
    <citation type="submission" date="2016-11" db="EMBL/GenBank/DDBJ databases">
        <title>The genome sequence of Colletotrichum cuscutae.</title>
        <authorList>
            <person name="Baroncelli R."/>
        </authorList>
    </citation>
    <scope>NUCLEOTIDE SEQUENCE</scope>
    <source>
        <strain evidence="7">IMI 304802</strain>
    </source>
</reference>
<evidence type="ECO:0000313" key="8">
    <source>
        <dbReference type="Proteomes" id="UP001239213"/>
    </source>
</evidence>
<keyword evidence="3 6" id="KW-0812">Transmembrane</keyword>
<dbReference type="EMBL" id="MPDP01000112">
    <property type="protein sequence ID" value="KAK1480169.1"/>
    <property type="molecule type" value="Genomic_DNA"/>
</dbReference>
<accession>A0AAI9Y6T8</accession>
<evidence type="ECO:0000256" key="4">
    <source>
        <dbReference type="ARBA" id="ARBA00022989"/>
    </source>
</evidence>
<keyword evidence="2" id="KW-0813">Transport</keyword>
<evidence type="ECO:0000256" key="5">
    <source>
        <dbReference type="ARBA" id="ARBA00023136"/>
    </source>
</evidence>
<dbReference type="Proteomes" id="UP001239213">
    <property type="component" value="Unassembled WGS sequence"/>
</dbReference>
<dbReference type="GO" id="GO:0016020">
    <property type="term" value="C:membrane"/>
    <property type="evidence" value="ECO:0007669"/>
    <property type="project" value="UniProtKB-SubCell"/>
</dbReference>
<dbReference type="SUPFAM" id="SSF103473">
    <property type="entry name" value="MFS general substrate transporter"/>
    <property type="match status" value="1"/>
</dbReference>
<dbReference type="AlphaFoldDB" id="A0AAI9Y6T8"/>
<comment type="subcellular location">
    <subcellularLocation>
        <location evidence="1">Membrane</location>
        <topology evidence="1">Multi-pass membrane protein</topology>
    </subcellularLocation>
</comment>
<keyword evidence="8" id="KW-1185">Reference proteome</keyword>
<feature type="transmembrane region" description="Helical" evidence="6">
    <location>
        <begin position="106"/>
        <end position="130"/>
    </location>
</feature>
<protein>
    <submittedName>
        <fullName evidence="7">TNA1 is necessary for nicotinic acid import into the cell</fullName>
    </submittedName>
</protein>
<dbReference type="PANTHER" id="PTHR43791">
    <property type="entry name" value="PERMEASE-RELATED"/>
    <property type="match status" value="1"/>
</dbReference>
<evidence type="ECO:0000256" key="6">
    <source>
        <dbReference type="SAM" id="Phobius"/>
    </source>
</evidence>
<keyword evidence="4 6" id="KW-1133">Transmembrane helix</keyword>
<sequence length="133" mass="14367">MLICVSLLGNAFGGLFAIAILNLDGAHGLAGWRWLFLVEGVITVGLAIPFGQEDDSSEVTVMKGFMMAVTDLKNWMLMGVLYSTYIVGAVANFFPSVVGGLGFSRTMTYALTAPPFLLCVITMLINGFYLDRK</sequence>
<dbReference type="PANTHER" id="PTHR43791:SF23">
    <property type="entry name" value="MAJOR FACILITATOR SUPERFAMILY (MFS) PROFILE DOMAIN-CONTAINING PROTEIN"/>
    <property type="match status" value="1"/>
</dbReference>